<sequence>MNSLPYELLNAIVHEVPPGQNLLQVRMLNRTFCAITTPLIFRRVDVTNTPESARTFSNILRSKALACVVQEIVFRENYAVLMGKGLYLFQGSRQALSRLSLNTSHPEVIALQESLALSFSCLRDFSSIKCLSLSFWSGSRHFYSQHPWNLQMAIIRAISGQLSL</sequence>
<dbReference type="KEGG" id="hir:HETIRDRAFT_412008"/>
<protein>
    <recommendedName>
        <fullName evidence="3">F-box domain-containing protein</fullName>
    </recommendedName>
</protein>
<evidence type="ECO:0000313" key="2">
    <source>
        <dbReference type="Proteomes" id="UP000030671"/>
    </source>
</evidence>
<dbReference type="AlphaFoldDB" id="W4JTC8"/>
<evidence type="ECO:0000313" key="1">
    <source>
        <dbReference type="EMBL" id="ETW76773.1"/>
    </source>
</evidence>
<reference evidence="1 2" key="1">
    <citation type="journal article" date="2012" name="New Phytol.">
        <title>Insight into trade-off between wood decay and parasitism from the genome of a fungal forest pathogen.</title>
        <authorList>
            <person name="Olson A."/>
            <person name="Aerts A."/>
            <person name="Asiegbu F."/>
            <person name="Belbahri L."/>
            <person name="Bouzid O."/>
            <person name="Broberg A."/>
            <person name="Canback B."/>
            <person name="Coutinho P.M."/>
            <person name="Cullen D."/>
            <person name="Dalman K."/>
            <person name="Deflorio G."/>
            <person name="van Diepen L.T."/>
            <person name="Dunand C."/>
            <person name="Duplessis S."/>
            <person name="Durling M."/>
            <person name="Gonthier P."/>
            <person name="Grimwood J."/>
            <person name="Fossdal C.G."/>
            <person name="Hansson D."/>
            <person name="Henrissat B."/>
            <person name="Hietala A."/>
            <person name="Himmelstrand K."/>
            <person name="Hoffmeister D."/>
            <person name="Hogberg N."/>
            <person name="James T.Y."/>
            <person name="Karlsson M."/>
            <person name="Kohler A."/>
            <person name="Kues U."/>
            <person name="Lee Y.H."/>
            <person name="Lin Y.C."/>
            <person name="Lind M."/>
            <person name="Lindquist E."/>
            <person name="Lombard V."/>
            <person name="Lucas S."/>
            <person name="Lunden K."/>
            <person name="Morin E."/>
            <person name="Murat C."/>
            <person name="Park J."/>
            <person name="Raffaello T."/>
            <person name="Rouze P."/>
            <person name="Salamov A."/>
            <person name="Schmutz J."/>
            <person name="Solheim H."/>
            <person name="Stahlberg J."/>
            <person name="Velez H."/>
            <person name="de Vries R.P."/>
            <person name="Wiebenga A."/>
            <person name="Woodward S."/>
            <person name="Yakovlev I."/>
            <person name="Garbelotto M."/>
            <person name="Martin F."/>
            <person name="Grigoriev I.V."/>
            <person name="Stenlid J."/>
        </authorList>
    </citation>
    <scope>NUCLEOTIDE SEQUENCE [LARGE SCALE GENOMIC DNA]</scope>
    <source>
        <strain evidence="1 2">TC 32-1</strain>
    </source>
</reference>
<accession>W4JTC8</accession>
<proteinExistence type="predicted"/>
<evidence type="ECO:0008006" key="3">
    <source>
        <dbReference type="Google" id="ProtNLM"/>
    </source>
</evidence>
<organism evidence="1 2">
    <name type="scientific">Heterobasidion irregulare (strain TC 32-1)</name>
    <dbReference type="NCBI Taxonomy" id="747525"/>
    <lineage>
        <taxon>Eukaryota</taxon>
        <taxon>Fungi</taxon>
        <taxon>Dikarya</taxon>
        <taxon>Basidiomycota</taxon>
        <taxon>Agaricomycotina</taxon>
        <taxon>Agaricomycetes</taxon>
        <taxon>Russulales</taxon>
        <taxon>Bondarzewiaceae</taxon>
        <taxon>Heterobasidion</taxon>
        <taxon>Heterobasidion annosum species complex</taxon>
    </lineage>
</organism>
<name>W4JTC8_HETIT</name>
<dbReference type="InParanoid" id="W4JTC8"/>
<gene>
    <name evidence="1" type="ORF">HETIRDRAFT_412008</name>
</gene>
<dbReference type="Proteomes" id="UP000030671">
    <property type="component" value="Unassembled WGS sequence"/>
</dbReference>
<dbReference type="RefSeq" id="XP_009551645.1">
    <property type="nucleotide sequence ID" value="XM_009553350.1"/>
</dbReference>
<dbReference type="OrthoDB" id="2858653at2759"/>
<keyword evidence="2" id="KW-1185">Reference proteome</keyword>
<feature type="non-terminal residue" evidence="1">
    <location>
        <position position="164"/>
    </location>
</feature>
<dbReference type="HOGENOM" id="CLU_1622907_0_0_1"/>
<dbReference type="EMBL" id="KI925464">
    <property type="protein sequence ID" value="ETW76773.1"/>
    <property type="molecule type" value="Genomic_DNA"/>
</dbReference>
<dbReference type="GeneID" id="20672988"/>